<dbReference type="GO" id="GO:0016853">
    <property type="term" value="F:isomerase activity"/>
    <property type="evidence" value="ECO:0007669"/>
    <property type="project" value="UniProtKB-KW"/>
</dbReference>
<dbReference type="PANTHER" id="PTHR12110:SF47">
    <property type="match status" value="1"/>
</dbReference>
<proteinExistence type="predicted"/>
<dbReference type="Gene3D" id="3.20.20.150">
    <property type="entry name" value="Divalent-metal-dependent TIM barrel enzymes"/>
    <property type="match status" value="1"/>
</dbReference>
<evidence type="ECO:0000313" key="2">
    <source>
        <dbReference type="EMBL" id="QFZ23602.1"/>
    </source>
</evidence>
<evidence type="ECO:0000313" key="3">
    <source>
        <dbReference type="Proteomes" id="UP000325787"/>
    </source>
</evidence>
<dbReference type="InterPro" id="IPR050312">
    <property type="entry name" value="IolE/XylAMocC-like"/>
</dbReference>
<dbReference type="InterPro" id="IPR036237">
    <property type="entry name" value="Xyl_isomerase-like_sf"/>
</dbReference>
<reference evidence="3" key="1">
    <citation type="journal article" date="2021" name="Curr. Microbiol.">
        <title>Complete genome of nocamycin-producing strain Saccharothrix syringae NRRL B-16468 reveals the biosynthetic potential for secondary metabolites.</title>
        <authorList>
            <person name="Mo X."/>
            <person name="Yang S."/>
        </authorList>
    </citation>
    <scope>NUCLEOTIDE SEQUENCE [LARGE SCALE GENOMIC DNA]</scope>
    <source>
        <strain evidence="3">ATCC 51364 / DSM 43886 / JCM 6844 / KCTC 9398 / NBRC 14523 / NRRL B-16468 / INA 2240</strain>
    </source>
</reference>
<protein>
    <submittedName>
        <fullName evidence="2">Sugar phosphate isomerase/epimerase</fullName>
    </submittedName>
</protein>
<dbReference type="PANTHER" id="PTHR12110">
    <property type="entry name" value="HYDROXYPYRUVATE ISOMERASE"/>
    <property type="match status" value="1"/>
</dbReference>
<sequence>MIPVGLSTAAVWPQPAGAAFEAAAELGYDGVEVMVWADPVSQDVAALRRLSQRTGVPVLAVHAPCLLISQRVWSPDPVERLRRSVEAALELGARTVVLHPPFLWQRRYAEAFPELVDSLEEASGVAIAVENMFPVRRALGRGRSVQVTAFRPSIDPTDVGHRNYTLDLSHASAAHMDAMELAKRMGDGLTHVHLADGSGLPKDEHLVPGRGTQPCAELLTHLTRTDFTGQVVLEVNTRRARTAAARTALLTESLTFARRHLS</sequence>
<feature type="domain" description="Xylose isomerase-like TIM barrel" evidence="1">
    <location>
        <begin position="20"/>
        <end position="249"/>
    </location>
</feature>
<gene>
    <name evidence="2" type="ORF">EKG83_44705</name>
</gene>
<dbReference type="OrthoDB" id="3248123at2"/>
<dbReference type="InterPro" id="IPR013022">
    <property type="entry name" value="Xyl_isomerase-like_TIM-brl"/>
</dbReference>
<name>A0A5Q0HD98_SACSY</name>
<dbReference type="AlphaFoldDB" id="A0A5Q0HD98"/>
<accession>A0A5Q0HD98</accession>
<dbReference type="Proteomes" id="UP000325787">
    <property type="component" value="Chromosome"/>
</dbReference>
<dbReference type="KEGG" id="ssyi:EKG83_44705"/>
<keyword evidence="3" id="KW-1185">Reference proteome</keyword>
<keyword evidence="2" id="KW-0413">Isomerase</keyword>
<dbReference type="SUPFAM" id="SSF51658">
    <property type="entry name" value="Xylose isomerase-like"/>
    <property type="match status" value="1"/>
</dbReference>
<dbReference type="Pfam" id="PF01261">
    <property type="entry name" value="AP_endonuc_2"/>
    <property type="match status" value="1"/>
</dbReference>
<evidence type="ECO:0000259" key="1">
    <source>
        <dbReference type="Pfam" id="PF01261"/>
    </source>
</evidence>
<dbReference type="RefSeq" id="WP_033428475.1">
    <property type="nucleotide sequence ID" value="NZ_CP034550.1"/>
</dbReference>
<organism evidence="2 3">
    <name type="scientific">Saccharothrix syringae</name>
    <name type="common">Nocardiopsis syringae</name>
    <dbReference type="NCBI Taxonomy" id="103733"/>
    <lineage>
        <taxon>Bacteria</taxon>
        <taxon>Bacillati</taxon>
        <taxon>Actinomycetota</taxon>
        <taxon>Actinomycetes</taxon>
        <taxon>Pseudonocardiales</taxon>
        <taxon>Pseudonocardiaceae</taxon>
        <taxon>Saccharothrix</taxon>
    </lineage>
</organism>
<dbReference type="EMBL" id="CP034550">
    <property type="protein sequence ID" value="QFZ23602.1"/>
    <property type="molecule type" value="Genomic_DNA"/>
</dbReference>